<protein>
    <recommendedName>
        <fullName evidence="3">Nitrogen regulatory protein P-II</fullName>
    </recommendedName>
</protein>
<dbReference type="EMBL" id="BRLB01000001">
    <property type="protein sequence ID" value="GKX28027.1"/>
    <property type="molecule type" value="Genomic_DNA"/>
</dbReference>
<accession>A0A9W5Y7C1</accession>
<dbReference type="InterPro" id="IPR011322">
    <property type="entry name" value="N-reg_PII-like_a/b"/>
</dbReference>
<evidence type="ECO:0008006" key="3">
    <source>
        <dbReference type="Google" id="ProtNLM"/>
    </source>
</evidence>
<reference evidence="1" key="1">
    <citation type="submission" date="2022-06" db="EMBL/GenBank/DDBJ databases">
        <title>Vallitalea longa sp. nov., an anaerobic bacterium isolated from marine sediment.</title>
        <authorList>
            <person name="Hirano S."/>
            <person name="Terahara T."/>
            <person name="Mori K."/>
            <person name="Hamada M."/>
            <person name="Matsumoto R."/>
            <person name="Kobayashi T."/>
        </authorList>
    </citation>
    <scope>NUCLEOTIDE SEQUENCE</scope>
    <source>
        <strain evidence="1">SH18-1</strain>
    </source>
</reference>
<dbReference type="Proteomes" id="UP001144256">
    <property type="component" value="Unassembled WGS sequence"/>
</dbReference>
<dbReference type="AlphaFoldDB" id="A0A9W5Y7C1"/>
<sequence>MVNCKYILFIVINDIKKSKSIKKKLAELNISRYTVVDTFGLSTLDGFNAKISHKTFNYMNNADNKKYNKTIFVALPTEEAVLKTMNEIEKILELDKGGTGKGIMFTVPIYRSHGIRI</sequence>
<organism evidence="1 2">
    <name type="scientific">Vallitalea longa</name>
    <dbReference type="NCBI Taxonomy" id="2936439"/>
    <lineage>
        <taxon>Bacteria</taxon>
        <taxon>Bacillati</taxon>
        <taxon>Bacillota</taxon>
        <taxon>Clostridia</taxon>
        <taxon>Lachnospirales</taxon>
        <taxon>Vallitaleaceae</taxon>
        <taxon>Vallitalea</taxon>
    </lineage>
</organism>
<dbReference type="SUPFAM" id="SSF54913">
    <property type="entry name" value="GlnB-like"/>
    <property type="match status" value="1"/>
</dbReference>
<proteinExistence type="predicted"/>
<name>A0A9W5Y7C1_9FIRM</name>
<evidence type="ECO:0000313" key="2">
    <source>
        <dbReference type="Proteomes" id="UP001144256"/>
    </source>
</evidence>
<keyword evidence="2" id="KW-1185">Reference proteome</keyword>
<dbReference type="RefSeq" id="WP_281811910.1">
    <property type="nucleotide sequence ID" value="NZ_BRLB01000001.1"/>
</dbReference>
<comment type="caution">
    <text evidence="1">The sequence shown here is derived from an EMBL/GenBank/DDBJ whole genome shotgun (WGS) entry which is preliminary data.</text>
</comment>
<gene>
    <name evidence="1" type="ORF">SH1V18_05070</name>
</gene>
<evidence type="ECO:0000313" key="1">
    <source>
        <dbReference type="EMBL" id="GKX28027.1"/>
    </source>
</evidence>